<accession>A0AA94IVU1</accession>
<evidence type="ECO:0000313" key="2">
    <source>
        <dbReference type="EMBL" id="SNS03056.1"/>
    </source>
</evidence>
<evidence type="ECO:0000256" key="1">
    <source>
        <dbReference type="SAM" id="MobiDB-lite"/>
    </source>
</evidence>
<feature type="compositionally biased region" description="Polar residues" evidence="1">
    <location>
        <begin position="52"/>
        <end position="70"/>
    </location>
</feature>
<feature type="region of interest" description="Disordered" evidence="1">
    <location>
        <begin position="31"/>
        <end position="77"/>
    </location>
</feature>
<organism evidence="2 3">
    <name type="scientific">Prevotella jejuni</name>
    <dbReference type="NCBI Taxonomy" id="1177574"/>
    <lineage>
        <taxon>Bacteria</taxon>
        <taxon>Pseudomonadati</taxon>
        <taxon>Bacteroidota</taxon>
        <taxon>Bacteroidia</taxon>
        <taxon>Bacteroidales</taxon>
        <taxon>Prevotellaceae</taxon>
        <taxon>Prevotella</taxon>
    </lineage>
</organism>
<gene>
    <name evidence="2" type="ORF">SAMN06265364_13020</name>
</gene>
<sequence length="77" mass="8029">MKSNVTTPKMAYLQPVCTFVNVQAESHILTISGSTTDPVEGGDPTGGNGNGSAPNPFTSGTAHSKTQQNFLDAPEDY</sequence>
<protein>
    <submittedName>
        <fullName evidence="2">Uncharacterized protein</fullName>
    </submittedName>
</protein>
<dbReference type="RefSeq" id="WP_240616280.1">
    <property type="nucleotide sequence ID" value="NZ_CP023864.1"/>
</dbReference>
<evidence type="ECO:0000313" key="3">
    <source>
        <dbReference type="Proteomes" id="UP000198427"/>
    </source>
</evidence>
<dbReference type="AlphaFoldDB" id="A0AA94IVU1"/>
<dbReference type="Proteomes" id="UP000198427">
    <property type="component" value="Unassembled WGS sequence"/>
</dbReference>
<comment type="caution">
    <text evidence="2">The sequence shown here is derived from an EMBL/GenBank/DDBJ whole genome shotgun (WGS) entry which is preliminary data.</text>
</comment>
<keyword evidence="3" id="KW-1185">Reference proteome</keyword>
<dbReference type="EMBL" id="FZNZ01000030">
    <property type="protein sequence ID" value="SNS03056.1"/>
    <property type="molecule type" value="Genomic_DNA"/>
</dbReference>
<reference evidence="2 3" key="1">
    <citation type="submission" date="2017-06" db="EMBL/GenBank/DDBJ databases">
        <authorList>
            <person name="Varghese N."/>
            <person name="Submissions S."/>
        </authorList>
    </citation>
    <scope>NUCLEOTIDE SEQUENCE [LARGE SCALE GENOMIC DNA]</scope>
    <source>
        <strain evidence="2 3">DSM 26989</strain>
    </source>
</reference>
<proteinExistence type="predicted"/>
<dbReference type="GeneID" id="94030296"/>
<name>A0AA94IVU1_9BACT</name>